<keyword evidence="5" id="KW-1185">Reference proteome</keyword>
<dbReference type="RefSeq" id="WP_345042570.1">
    <property type="nucleotide sequence ID" value="NZ_BAABED010000001.1"/>
</dbReference>
<evidence type="ECO:0000256" key="1">
    <source>
        <dbReference type="ARBA" id="ARBA00007572"/>
    </source>
</evidence>
<dbReference type="Pfam" id="PF01068">
    <property type="entry name" value="DNA_ligase_A_M"/>
    <property type="match status" value="1"/>
</dbReference>
<dbReference type="Gene3D" id="3.30.470.30">
    <property type="entry name" value="DNA ligase/mRNA capping enzyme"/>
    <property type="match status" value="1"/>
</dbReference>
<comment type="similarity">
    <text evidence="1">Belongs to the ATP-dependent DNA ligase family.</text>
</comment>
<evidence type="ECO:0000259" key="3">
    <source>
        <dbReference type="Pfam" id="PF01068"/>
    </source>
</evidence>
<organism evidence="4 5">
    <name type="scientific">Arthrobacter methylotrophus</name>
    <dbReference type="NCBI Taxonomy" id="121291"/>
    <lineage>
        <taxon>Bacteria</taxon>
        <taxon>Bacillati</taxon>
        <taxon>Actinomycetota</taxon>
        <taxon>Actinomycetes</taxon>
        <taxon>Micrococcales</taxon>
        <taxon>Micrococcaceae</taxon>
        <taxon>Arthrobacter</taxon>
    </lineage>
</organism>
<dbReference type="PANTHER" id="PTHR45674">
    <property type="entry name" value="DNA LIGASE 1/3 FAMILY MEMBER"/>
    <property type="match status" value="1"/>
</dbReference>
<comment type="caution">
    <text evidence="4">The sequence shown here is derived from an EMBL/GenBank/DDBJ whole genome shotgun (WGS) entry which is preliminary data.</text>
</comment>
<evidence type="ECO:0000313" key="5">
    <source>
        <dbReference type="Proteomes" id="UP001589536"/>
    </source>
</evidence>
<keyword evidence="2" id="KW-0436">Ligase</keyword>
<evidence type="ECO:0000313" key="4">
    <source>
        <dbReference type="EMBL" id="MFB9713984.1"/>
    </source>
</evidence>
<protein>
    <recommendedName>
        <fullName evidence="3">ATP-dependent DNA ligase family profile domain-containing protein</fullName>
    </recommendedName>
</protein>
<sequence>MGCRIAIAIEDKGATLWSRQGKDLTKYFPELASAAIEQIPAGCVVDGEALIWSNDRLDFNSLQQRMITGKAALPGFVKERPASFAAFDVLAVAGHDTRNIMLRDRRTLLEELASGWSPPLNLSPTTADFELATQWFEEMPATGIEGLVCNSLLN</sequence>
<dbReference type="InterPro" id="IPR050191">
    <property type="entry name" value="ATP-dep_DNA_ligase"/>
</dbReference>
<dbReference type="Proteomes" id="UP001589536">
    <property type="component" value="Unassembled WGS sequence"/>
</dbReference>
<dbReference type="InterPro" id="IPR012310">
    <property type="entry name" value="DNA_ligase_ATP-dep_cent"/>
</dbReference>
<dbReference type="PANTHER" id="PTHR45674:SF4">
    <property type="entry name" value="DNA LIGASE 1"/>
    <property type="match status" value="1"/>
</dbReference>
<proteinExistence type="inferred from homology"/>
<dbReference type="SUPFAM" id="SSF56091">
    <property type="entry name" value="DNA ligase/mRNA capping enzyme, catalytic domain"/>
    <property type="match status" value="1"/>
</dbReference>
<accession>A0ABV5UN95</accession>
<name>A0ABV5UN95_9MICC</name>
<feature type="domain" description="ATP-dependent DNA ligase family profile" evidence="3">
    <location>
        <begin position="2"/>
        <end position="150"/>
    </location>
</feature>
<gene>
    <name evidence="4" type="ORF">ACFFPI_07420</name>
</gene>
<reference evidence="4 5" key="1">
    <citation type="submission" date="2024-09" db="EMBL/GenBank/DDBJ databases">
        <authorList>
            <person name="Sun Q."/>
            <person name="Mori K."/>
        </authorList>
    </citation>
    <scope>NUCLEOTIDE SEQUENCE [LARGE SCALE GENOMIC DNA]</scope>
    <source>
        <strain evidence="4 5">JCM 13519</strain>
    </source>
</reference>
<evidence type="ECO:0000256" key="2">
    <source>
        <dbReference type="ARBA" id="ARBA00022598"/>
    </source>
</evidence>
<dbReference type="EMBL" id="JBHMBH010000019">
    <property type="protein sequence ID" value="MFB9713984.1"/>
    <property type="molecule type" value="Genomic_DNA"/>
</dbReference>